<evidence type="ECO:0000256" key="2">
    <source>
        <dbReference type="ARBA" id="ARBA00022598"/>
    </source>
</evidence>
<evidence type="ECO:0000256" key="6">
    <source>
        <dbReference type="RuleBase" id="RU000384"/>
    </source>
</evidence>
<evidence type="ECO:0000256" key="1">
    <source>
        <dbReference type="ARBA" id="ARBA00009897"/>
    </source>
</evidence>
<proteinExistence type="inferred from homology"/>
<dbReference type="Proteomes" id="UP000186513">
    <property type="component" value="Unassembled WGS sequence"/>
</dbReference>
<dbReference type="InterPro" id="IPR008146">
    <property type="entry name" value="Gln_synth_cat_dom"/>
</dbReference>
<dbReference type="STRING" id="1121279.SAMN02745887_02001"/>
<evidence type="ECO:0000259" key="7">
    <source>
        <dbReference type="PROSITE" id="PS51987"/>
    </source>
</evidence>
<evidence type="ECO:0000313" key="9">
    <source>
        <dbReference type="Proteomes" id="UP000186513"/>
    </source>
</evidence>
<dbReference type="FunFam" id="3.30.590.10:FF:000005">
    <property type="entry name" value="Probable glutamine synthetase"/>
    <property type="match status" value="1"/>
</dbReference>
<evidence type="ECO:0000256" key="3">
    <source>
        <dbReference type="ARBA" id="ARBA00022741"/>
    </source>
</evidence>
<comment type="similarity">
    <text evidence="1 5 6">Belongs to the glutamine synthetase family.</text>
</comment>
<dbReference type="AlphaFoldDB" id="A0A1K2HI85"/>
<dbReference type="Gene3D" id="3.30.590.10">
    <property type="entry name" value="Glutamine synthetase/guanido kinase, catalytic domain"/>
    <property type="match status" value="1"/>
</dbReference>
<dbReference type="PANTHER" id="PTHR43785">
    <property type="entry name" value="GAMMA-GLUTAMYLPUTRESCINE SYNTHETASE"/>
    <property type="match status" value="1"/>
</dbReference>
<name>A0A1K2HI85_9NEIS</name>
<dbReference type="InterPro" id="IPR014746">
    <property type="entry name" value="Gln_synth/guanido_kin_cat_dom"/>
</dbReference>
<keyword evidence="2" id="KW-0436">Ligase</keyword>
<dbReference type="OrthoDB" id="9807095at2"/>
<feature type="domain" description="GS catalytic" evidence="7">
    <location>
        <begin position="112"/>
        <end position="448"/>
    </location>
</feature>
<dbReference type="SUPFAM" id="SSF54368">
    <property type="entry name" value="Glutamine synthetase, N-terminal domain"/>
    <property type="match status" value="1"/>
</dbReference>
<keyword evidence="3" id="KW-0547">Nucleotide-binding</keyword>
<keyword evidence="4" id="KW-0067">ATP-binding</keyword>
<dbReference type="RefSeq" id="WP_072428510.1">
    <property type="nucleotide sequence ID" value="NZ_FPKR01000007.1"/>
</dbReference>
<accession>A0A1K2HI85</accession>
<organism evidence="8 9">
    <name type="scientific">Chitinimonas taiwanensis DSM 18899</name>
    <dbReference type="NCBI Taxonomy" id="1121279"/>
    <lineage>
        <taxon>Bacteria</taxon>
        <taxon>Pseudomonadati</taxon>
        <taxon>Pseudomonadota</taxon>
        <taxon>Betaproteobacteria</taxon>
        <taxon>Neisseriales</taxon>
        <taxon>Chitinibacteraceae</taxon>
        <taxon>Chitinimonas</taxon>
    </lineage>
</organism>
<dbReference type="Gene3D" id="3.10.20.70">
    <property type="entry name" value="Glutamine synthetase, N-terminal domain"/>
    <property type="match status" value="1"/>
</dbReference>
<dbReference type="PROSITE" id="PS51987">
    <property type="entry name" value="GS_CATALYTIC"/>
    <property type="match status" value="1"/>
</dbReference>
<dbReference type="Pfam" id="PF00120">
    <property type="entry name" value="Gln-synt_C"/>
    <property type="match status" value="1"/>
</dbReference>
<dbReference type="GO" id="GO:0006598">
    <property type="term" value="P:polyamine catabolic process"/>
    <property type="evidence" value="ECO:0007669"/>
    <property type="project" value="TreeGrafter"/>
</dbReference>
<dbReference type="SUPFAM" id="SSF55931">
    <property type="entry name" value="Glutamine synthetase/guanido kinase"/>
    <property type="match status" value="1"/>
</dbReference>
<dbReference type="GO" id="GO:0006542">
    <property type="term" value="P:glutamine biosynthetic process"/>
    <property type="evidence" value="ECO:0007669"/>
    <property type="project" value="InterPro"/>
</dbReference>
<evidence type="ECO:0000256" key="4">
    <source>
        <dbReference type="ARBA" id="ARBA00022840"/>
    </source>
</evidence>
<reference evidence="8 9" key="1">
    <citation type="submission" date="2016-11" db="EMBL/GenBank/DDBJ databases">
        <authorList>
            <person name="Jaros S."/>
            <person name="Januszkiewicz K."/>
            <person name="Wedrychowicz H."/>
        </authorList>
    </citation>
    <scope>NUCLEOTIDE SEQUENCE [LARGE SCALE GENOMIC DNA]</scope>
    <source>
        <strain evidence="8 9">DSM 18899</strain>
    </source>
</reference>
<evidence type="ECO:0000256" key="5">
    <source>
        <dbReference type="PROSITE-ProRule" id="PRU01331"/>
    </source>
</evidence>
<protein>
    <submittedName>
        <fullName evidence="8">Glutamine synthetase</fullName>
    </submittedName>
</protein>
<dbReference type="GO" id="GO:0005524">
    <property type="term" value="F:ATP binding"/>
    <property type="evidence" value="ECO:0007669"/>
    <property type="project" value="UniProtKB-KW"/>
</dbReference>
<keyword evidence="9" id="KW-1185">Reference proteome</keyword>
<dbReference type="EMBL" id="FPKR01000007">
    <property type="protein sequence ID" value="SFZ76552.1"/>
    <property type="molecule type" value="Genomic_DNA"/>
</dbReference>
<sequence length="448" mass="48924">MTQNQHDLSWLKSAGIREVECLVADINGFPRGKAMPASSFAAGQELRLCRAVAIQTATGDWADYQFSGEGDPDMKLLPLYSTLKQVPWAGKPRALAVHDCEDLDGSPTPIASRNVLKGVLEKYAQHGWSPVVAPELEFYVFAPNLDPNDPFEAPDKRNGRREDGQQGFSLGGLNDLGAFWDEVYSALEMLGIVGDTFVHELGPSQYEINLIHGDALALADQTFLFKYALREVGFKHGLQVVFMAKPLAGQPGSSMHIHQSVVDAQGRNIFSTAEGQPSALFAHFIAGQQQLIPELMPLLCPHVNSYRRFAKHMAAPVNLSWGYDNRSVGIRIPRSSPAARRVENRIPGCDANPYLALAASLAAGLYGMQQQLQPGAEAVGTVFDQEGSGPELPRTLESALAAMRHSTRVRSLLGDEFVDAFVAVKEVELDSFLAEVTPWERRFLAALA</sequence>
<dbReference type="GO" id="GO:0004356">
    <property type="term" value="F:glutamine synthetase activity"/>
    <property type="evidence" value="ECO:0007669"/>
    <property type="project" value="InterPro"/>
</dbReference>
<dbReference type="InterPro" id="IPR036651">
    <property type="entry name" value="Gln_synt_N_sf"/>
</dbReference>
<dbReference type="PANTHER" id="PTHR43785:SF3">
    <property type="entry name" value="GS CATALYTIC DOMAIN-CONTAINING PROTEIN"/>
    <property type="match status" value="1"/>
</dbReference>
<gene>
    <name evidence="8" type="ORF">SAMN02745887_02001</name>
</gene>
<evidence type="ECO:0000313" key="8">
    <source>
        <dbReference type="EMBL" id="SFZ76552.1"/>
    </source>
</evidence>
<dbReference type="SMART" id="SM01230">
    <property type="entry name" value="Gln-synt_C"/>
    <property type="match status" value="1"/>
</dbReference>